<dbReference type="GO" id="GO:0032958">
    <property type="term" value="P:inositol phosphate biosynthetic process"/>
    <property type="evidence" value="ECO:0007669"/>
    <property type="project" value="TreeGrafter"/>
</dbReference>
<feature type="domain" description="VIP1 N-terminal" evidence="13">
    <location>
        <begin position="31"/>
        <end position="117"/>
    </location>
</feature>
<feature type="coiled-coil region" evidence="11">
    <location>
        <begin position="1206"/>
        <end position="1233"/>
    </location>
</feature>
<dbReference type="PANTHER" id="PTHR12750:SF9">
    <property type="entry name" value="INOSITOL HEXAKISPHOSPHATE AND DIPHOSPHOINOSITOL-PENTAKISPHOSPHATE KINASE"/>
    <property type="match status" value="1"/>
</dbReference>
<feature type="compositionally biased region" description="Basic and acidic residues" evidence="12">
    <location>
        <begin position="1081"/>
        <end position="1095"/>
    </location>
</feature>
<dbReference type="CDD" id="cd07061">
    <property type="entry name" value="HP_HAP_like"/>
    <property type="match status" value="1"/>
</dbReference>
<evidence type="ECO:0000256" key="8">
    <source>
        <dbReference type="ARBA" id="ARBA00022840"/>
    </source>
</evidence>
<feature type="region of interest" description="Disordered" evidence="12">
    <location>
        <begin position="1081"/>
        <end position="1138"/>
    </location>
</feature>
<keyword evidence="5" id="KW-0808">Transferase</keyword>
<dbReference type="GO" id="GO:0006020">
    <property type="term" value="P:inositol metabolic process"/>
    <property type="evidence" value="ECO:0007669"/>
    <property type="project" value="TreeGrafter"/>
</dbReference>
<evidence type="ECO:0000313" key="14">
    <source>
        <dbReference type="EMBL" id="CRH03849.1"/>
    </source>
</evidence>
<dbReference type="PANTHER" id="PTHR12750">
    <property type="entry name" value="DIPHOSPHOINOSITOL PENTAKISPHOSPHATE KINASE"/>
    <property type="match status" value="1"/>
</dbReference>
<comment type="similarity">
    <text evidence="2">Belongs to the histidine acid phosphatase family. VIP1 subfamily.</text>
</comment>
<feature type="compositionally biased region" description="Basic and acidic residues" evidence="12">
    <location>
        <begin position="1388"/>
        <end position="1423"/>
    </location>
</feature>
<dbReference type="SUPFAM" id="SSF53254">
    <property type="entry name" value="Phosphoglycerate mutase-like"/>
    <property type="match status" value="1"/>
</dbReference>
<reference evidence="14 15" key="1">
    <citation type="submission" date="2015-04" db="EMBL/GenBank/DDBJ databases">
        <authorList>
            <consortium name="Pathogen Informatics"/>
        </authorList>
    </citation>
    <scope>NUCLEOTIDE SEQUENCE [LARGE SCALE GENOMIC DNA]</scope>
    <source>
        <strain evidence="14 15">SGS1</strain>
    </source>
</reference>
<dbReference type="InterPro" id="IPR029033">
    <property type="entry name" value="His_PPase_superfam"/>
</dbReference>
<dbReference type="GO" id="GO:0005524">
    <property type="term" value="F:ATP binding"/>
    <property type="evidence" value="ECO:0007669"/>
    <property type="project" value="UniProtKB-KW"/>
</dbReference>
<dbReference type="InterPro" id="IPR037446">
    <property type="entry name" value="His_Pase_VIP1"/>
</dbReference>
<evidence type="ECO:0000259" key="13">
    <source>
        <dbReference type="Pfam" id="PF18086"/>
    </source>
</evidence>
<dbReference type="VEuPathDB" id="PlasmoDB:PRELSG_1320800"/>
<feature type="compositionally biased region" description="Basic and acidic residues" evidence="12">
    <location>
        <begin position="533"/>
        <end position="550"/>
    </location>
</feature>
<dbReference type="InterPro" id="IPR040557">
    <property type="entry name" value="VIP1_N"/>
</dbReference>
<keyword evidence="14" id="KW-0378">Hydrolase</keyword>
<dbReference type="SUPFAM" id="SSF56059">
    <property type="entry name" value="Glutathione synthetase ATP-binding domain-like"/>
    <property type="match status" value="1"/>
</dbReference>
<comment type="subcellular location">
    <subcellularLocation>
        <location evidence="1">Cytoplasm</location>
        <location evidence="1">Cytosol</location>
    </subcellularLocation>
</comment>
<evidence type="ECO:0000256" key="3">
    <source>
        <dbReference type="ARBA" id="ARBA00012893"/>
    </source>
</evidence>
<feature type="region of interest" description="Disordered" evidence="12">
    <location>
        <begin position="1351"/>
        <end position="1465"/>
    </location>
</feature>
<dbReference type="PROSITE" id="PS00616">
    <property type="entry name" value="HIS_ACID_PHOSPHAT_1"/>
    <property type="match status" value="1"/>
</dbReference>
<dbReference type="EMBL" id="LN835308">
    <property type="protein sequence ID" value="CRH03849.1"/>
    <property type="molecule type" value="Genomic_DNA"/>
</dbReference>
<feature type="compositionally biased region" description="Acidic residues" evidence="12">
    <location>
        <begin position="1424"/>
        <end position="1461"/>
    </location>
</feature>
<evidence type="ECO:0000256" key="10">
    <source>
        <dbReference type="ARBA" id="ARBA00034629"/>
    </source>
</evidence>
<feature type="compositionally biased region" description="Polar residues" evidence="12">
    <location>
        <begin position="480"/>
        <end position="492"/>
    </location>
</feature>
<evidence type="ECO:0000256" key="1">
    <source>
        <dbReference type="ARBA" id="ARBA00004514"/>
    </source>
</evidence>
<dbReference type="Pfam" id="PF18086">
    <property type="entry name" value="PPIP5K2_N"/>
    <property type="match status" value="1"/>
</dbReference>
<dbReference type="GeneID" id="39738141"/>
<proteinExistence type="inferred from homology"/>
<keyword evidence="4" id="KW-0963">Cytoplasm</keyword>
<evidence type="ECO:0000256" key="6">
    <source>
        <dbReference type="ARBA" id="ARBA00022741"/>
    </source>
</evidence>
<dbReference type="KEGG" id="prel:PRELSG_1320800"/>
<evidence type="ECO:0000256" key="9">
    <source>
        <dbReference type="ARBA" id="ARBA00033696"/>
    </source>
</evidence>
<dbReference type="InterPro" id="IPR033379">
    <property type="entry name" value="Acid_Pase_AS"/>
</dbReference>
<sequence length="2056" mass="241007">MKFRKHKGSLDEEKLFENISKDDCGMIKKFTLGVCAMESKVESAPMECILKRLAKSGDFNIIKFKEDMILNQDIDSWPIVDCLIAFYSTGFPLKKAIEYVKKYKPITLNNLEKQLILRSRLQIYEQLKKWRVPHANYVVVDHDTVKKGEHVFEEYYDYIVYDNIRLNKPFIEKPINADNHNNWIYYPKNTGGGCKKLFRKIKDRSSEYCPDIHKVRNNGTYIYEEFMSTFGTDIKVYTVGQMFAHAEARKAPSLDGKVCRTSDGKEVRYAVILSEAEKIIAYRIVEAFQQTVCGFDILRTTMGPFVCDVNGWSFVKGNVKYYNDCAHILRAMFLAKLEEKYNIIPRDLADNWYNIENEEEVLRKTFRQPDDLHCSHHEELCSVIIVMRHGDRKPKQKMKFITDKPLLLDYFNCEENLYNVIENRSSIDDNIKINHELDSNIVSVNNIKYNKMDSSLFTNDTLTKINSKQNKNTSNSQKNVPNNNDMTKMNEINNDKITQEDKSSNDCENEKKNNNDNNISEKNNSKIETSNENDTKKLNNKDSPHNKALKDNTTTQSEEIKKNNLYKAYMKKEIKFKSPEELQDLFLINNIILNDIEKEYKAIKEKIFKIQEKEMEEKTKKEKRKENDDVCEMITLKEENINDKELADRSNIGTMTKEELETKRNEYEIMIENHKTLQKILERGDGFTGINRKIQLKPLDLVIVNDKVIVTKILVVAKWGGELTRMGRRQSENLGKRFRATLYPGDSDGLLRLHSTFRHDFKIFTSDEGRCQITSAAFTKGFLDLDGELTPILVAMVIRNSKAHSLLDDNRPNFERIQCKEFIDNVLNENKDIDDDLLKKLASGKHSRGFRESLKKISNFYELMEKIRNTIYEFLKSLNQEVQKWLNLFPYDEYALYVIDILHEIQVRWKSLTKMWFKKNKNKYDTSKIPDIVDNVRFDLIHHHSYLGSGLDKAFEIYNLIEPLANYISQAEYGITSEEKVKIGVNIVGKLLRKLIHDVTFYRDEEERNKKNNKGNNVFKNAFHISYMNPFNFSKNDELKKEKNEEEKDSFKNFNMCKYDSKRKFLDNFLFKKENNKIEKENYENENKNTRKLNSEKSVSNSTNNDTASNLNNNKTEINSLNNMSNGNNNPNDQNVLKNVDSDINESKEKIINNLHSEKRHYIENSCYKNTVKIQSDKINIDKEISEETNISSGMKDINSSISEEKKKERTEKSCLLEEKQELEAKIMKNTEEYISKNNTDEIEKNIFDCDLVNAKCLEKRNETNSEQSYTKSIANKTNNMNNNNNNNNNNNSTPLNLLDANLNENTNDLNNYKSSVTYNTNVKDLYTPKLINKKEALVINSSDLWAHQNKYRKENNEKQKMKKMKSTKENEFNEKKEGNNENNAEQKFSEKTTKQDDDIIKEIKEKKKTDKDIEEEREKGNENENDNENEDGNENENENEQEKEEEDEGEEEQEHDDDEDIIRLKETDARRLGIRSPWRMVRSRYYVTSASHMISLLNILIHAKNTDNSINQNIIDNDSIKSMGDVTDLHYLSHLVFRVWERKQLKRNDNNRFRIEILFSSGAKDGFGQNYELLEKDAKAQQQKYERHFNKYFDDNKKVTGAKNDTPENENKINVKSHTTNSQNELNKKSELEEQKNVKNDTIYESNINNEDNLKIENKIGYESNINNENKNLNKYMYKDINFNAKNNQLKETEMKNEDAQHLKNFNKIDNSYKNSIDILNENSSSSSFLNSSINAKEHTLKNNISSFKYSNSIDEIILNSNKKKNNLNYEKLDIEKKKGILHMSSNSSLNSKTFNSCNDFKREKEEKKINLINKREMSIDIGSINEKKSTDNNNLNISGGYMVRSISSNLRKKNKQKDNLKLDYEKKEKEDITKENLLTYENDCINLGSEEISRKSCRRSFSCLSDRSFYKTKKEDELNDDQKRKNNMENRVNLLENEKMKNKFENNMVHNNSGNKKANVFSHVFQHFNENKKNSTSNLNFFYKTYMPDYEKIIENDKKVETFDVPPYCELAPLIVLTKNCQLSTFENILTQVLNKYSKSTKNKEKSKTEKKVI</sequence>
<dbReference type="GO" id="GO:0016787">
    <property type="term" value="F:hydrolase activity"/>
    <property type="evidence" value="ECO:0007669"/>
    <property type="project" value="UniProtKB-KW"/>
</dbReference>
<comment type="catalytic activity">
    <reaction evidence="9">
        <text>5-diphospho-1D-myo-inositol 1,2,3,4,6-pentakisphosphate + ATP + H(+) = 1,5-bis(diphospho)-1D-myo-inositol 2,3,4,6-tetrakisphosphate + ADP</text>
        <dbReference type="Rhea" id="RHEA:10276"/>
        <dbReference type="ChEBI" id="CHEBI:15378"/>
        <dbReference type="ChEBI" id="CHEBI:30616"/>
        <dbReference type="ChEBI" id="CHEBI:58628"/>
        <dbReference type="ChEBI" id="CHEBI:77983"/>
        <dbReference type="ChEBI" id="CHEBI:456216"/>
        <dbReference type="EC" id="2.7.4.24"/>
    </reaction>
    <physiologicalReaction direction="left-to-right" evidence="9">
        <dbReference type="Rhea" id="RHEA:10277"/>
    </physiologicalReaction>
</comment>
<evidence type="ECO:0000256" key="5">
    <source>
        <dbReference type="ARBA" id="ARBA00022679"/>
    </source>
</evidence>
<dbReference type="Gene3D" id="3.30.470.20">
    <property type="entry name" value="ATP-grasp fold, B domain"/>
    <property type="match status" value="1"/>
</dbReference>
<dbReference type="Gene3D" id="3.40.50.1240">
    <property type="entry name" value="Phosphoglycerate mutase-like"/>
    <property type="match status" value="1"/>
</dbReference>
<dbReference type="GO" id="GO:0052723">
    <property type="term" value="F:inositol hexakisphosphate 1-kinase activity"/>
    <property type="evidence" value="ECO:0007669"/>
    <property type="project" value="RHEA"/>
</dbReference>
<evidence type="ECO:0000256" key="4">
    <source>
        <dbReference type="ARBA" id="ARBA00022490"/>
    </source>
</evidence>
<gene>
    <name evidence="14" type="ORF">PRELSG_1320800</name>
</gene>
<evidence type="ECO:0000256" key="7">
    <source>
        <dbReference type="ARBA" id="ARBA00022777"/>
    </source>
</evidence>
<dbReference type="FunFam" id="3.30.470.20:FF:000050">
    <property type="entry name" value="Acid phosphatase, putative"/>
    <property type="match status" value="1"/>
</dbReference>
<dbReference type="FunFam" id="3.40.50.1240:FF:000062">
    <property type="entry name" value="Inositol hexakisphosphate and diphosphoinositol-pentakisphosphate kinase"/>
    <property type="match status" value="1"/>
</dbReference>
<evidence type="ECO:0000256" key="12">
    <source>
        <dbReference type="SAM" id="MobiDB-lite"/>
    </source>
</evidence>
<dbReference type="EC" id="2.7.4.24" evidence="3"/>
<name>A0A1J1HH95_PLARL</name>
<comment type="catalytic activity">
    <reaction evidence="10">
        <text>1D-myo-inositol hexakisphosphate + ATP = 1-diphospho-1D-myo-inositol 2,3,4,5,6-pentakisphosphate + ADP</text>
        <dbReference type="Rhea" id="RHEA:37459"/>
        <dbReference type="ChEBI" id="CHEBI:30616"/>
        <dbReference type="ChEBI" id="CHEBI:58130"/>
        <dbReference type="ChEBI" id="CHEBI:74946"/>
        <dbReference type="ChEBI" id="CHEBI:456216"/>
        <dbReference type="EC" id="2.7.4.24"/>
    </reaction>
    <physiologicalReaction direction="left-to-right" evidence="10">
        <dbReference type="Rhea" id="RHEA:37460"/>
    </physiologicalReaction>
</comment>
<feature type="compositionally biased region" description="Low complexity" evidence="12">
    <location>
        <begin position="466"/>
        <end position="479"/>
    </location>
</feature>
<dbReference type="Gene3D" id="3.40.50.11950">
    <property type="match status" value="1"/>
</dbReference>
<dbReference type="OMA" id="KVPHANY"/>
<dbReference type="Pfam" id="PF00328">
    <property type="entry name" value="His_Phos_2"/>
    <property type="match status" value="1"/>
</dbReference>
<dbReference type="OrthoDB" id="18042at2759"/>
<dbReference type="GO" id="GO:0005829">
    <property type="term" value="C:cytosol"/>
    <property type="evidence" value="ECO:0007669"/>
    <property type="project" value="UniProtKB-SubCell"/>
</dbReference>
<accession>A0A1J1HH95</accession>
<feature type="compositionally biased region" description="Low complexity" evidence="12">
    <location>
        <begin position="1100"/>
        <end position="1135"/>
    </location>
</feature>
<keyword evidence="11" id="KW-0175">Coiled coil</keyword>
<evidence type="ECO:0000256" key="2">
    <source>
        <dbReference type="ARBA" id="ARBA00005609"/>
    </source>
</evidence>
<keyword evidence="15" id="KW-1185">Reference proteome</keyword>
<feature type="region of interest" description="Disordered" evidence="12">
    <location>
        <begin position="466"/>
        <end position="557"/>
    </location>
</feature>
<dbReference type="FunFam" id="3.40.50.11950:FF:000002">
    <property type="entry name" value="Inositol hexakisphosphate and diphosphoinositol-pentakisphosphate kinase"/>
    <property type="match status" value="1"/>
</dbReference>
<protein>
    <recommendedName>
        <fullName evidence="3">diphosphoinositol-pentakisphosphate 1-kinase</fullName>
        <ecNumber evidence="3">2.7.4.24</ecNumber>
    </recommendedName>
</protein>
<dbReference type="GO" id="GO:0033857">
    <property type="term" value="F:5-diphosphoinositol pentakisphosphate 1-kinase activity"/>
    <property type="evidence" value="ECO:0007669"/>
    <property type="project" value="TreeGrafter"/>
</dbReference>
<organism evidence="14 15">
    <name type="scientific">Plasmodium relictum</name>
    <dbReference type="NCBI Taxonomy" id="85471"/>
    <lineage>
        <taxon>Eukaryota</taxon>
        <taxon>Sar</taxon>
        <taxon>Alveolata</taxon>
        <taxon>Apicomplexa</taxon>
        <taxon>Aconoidasida</taxon>
        <taxon>Haemosporida</taxon>
        <taxon>Plasmodiidae</taxon>
        <taxon>Plasmodium</taxon>
        <taxon>Plasmodium (Haemamoeba)</taxon>
    </lineage>
</organism>
<feature type="compositionally biased region" description="Basic and acidic residues" evidence="12">
    <location>
        <begin position="493"/>
        <end position="514"/>
    </location>
</feature>
<feature type="coiled-coil region" evidence="11">
    <location>
        <begin position="593"/>
        <end position="628"/>
    </location>
</feature>
<evidence type="ECO:0000256" key="11">
    <source>
        <dbReference type="SAM" id="Coils"/>
    </source>
</evidence>
<feature type="compositionally biased region" description="Basic and acidic residues" evidence="12">
    <location>
        <begin position="1367"/>
        <end position="1380"/>
    </location>
</feature>
<feature type="coiled-coil region" evidence="11">
    <location>
        <begin position="1913"/>
        <end position="1947"/>
    </location>
</feature>
<dbReference type="InterPro" id="IPR000560">
    <property type="entry name" value="His_Pase_clade-2"/>
</dbReference>
<dbReference type="RefSeq" id="XP_028535856.1">
    <property type="nucleotide sequence ID" value="XM_028678740.1"/>
</dbReference>
<feature type="compositionally biased region" description="Low complexity" evidence="12">
    <location>
        <begin position="515"/>
        <end position="528"/>
    </location>
</feature>
<dbReference type="Proteomes" id="UP000220158">
    <property type="component" value="Chromosome 13"/>
</dbReference>
<keyword evidence="7" id="KW-0418">Kinase</keyword>
<keyword evidence="8" id="KW-0067">ATP-binding</keyword>
<evidence type="ECO:0000313" key="15">
    <source>
        <dbReference type="Proteomes" id="UP000220158"/>
    </source>
</evidence>
<keyword evidence="6" id="KW-0547">Nucleotide-binding</keyword>